<proteinExistence type="predicted"/>
<protein>
    <submittedName>
        <fullName evidence="2">Uncharacterized protein</fullName>
    </submittedName>
</protein>
<organism evidence="2 3">
    <name type="scientific">Elliptochloris bilobata</name>
    <dbReference type="NCBI Taxonomy" id="381761"/>
    <lineage>
        <taxon>Eukaryota</taxon>
        <taxon>Viridiplantae</taxon>
        <taxon>Chlorophyta</taxon>
        <taxon>core chlorophytes</taxon>
        <taxon>Trebouxiophyceae</taxon>
        <taxon>Trebouxiophyceae incertae sedis</taxon>
        <taxon>Elliptochloris clade</taxon>
        <taxon>Elliptochloris</taxon>
    </lineage>
</organism>
<gene>
    <name evidence="2" type="ORF">WJX81_002994</name>
</gene>
<dbReference type="Proteomes" id="UP001445335">
    <property type="component" value="Unassembled WGS sequence"/>
</dbReference>
<feature type="compositionally biased region" description="Basic and acidic residues" evidence="1">
    <location>
        <begin position="105"/>
        <end position="120"/>
    </location>
</feature>
<evidence type="ECO:0000313" key="3">
    <source>
        <dbReference type="Proteomes" id="UP001445335"/>
    </source>
</evidence>
<dbReference type="AlphaFoldDB" id="A0AAW1QMF8"/>
<keyword evidence="3" id="KW-1185">Reference proteome</keyword>
<sequence>MEALLRREVGDDATRLVDGKDVLASWRGRAQTIALLRERRELDSARAEAAAGAAALEEERKKGLASTARKRNLESEARSMRAKMAALEERAGEQEKLLATLRSTAAERDTGKLSEPIPRR</sequence>
<comment type="caution">
    <text evidence="2">The sequence shown here is derived from an EMBL/GenBank/DDBJ whole genome shotgun (WGS) entry which is preliminary data.</text>
</comment>
<dbReference type="EMBL" id="JALJOU010000085">
    <property type="protein sequence ID" value="KAK9822644.1"/>
    <property type="molecule type" value="Genomic_DNA"/>
</dbReference>
<evidence type="ECO:0000313" key="2">
    <source>
        <dbReference type="EMBL" id="KAK9822644.1"/>
    </source>
</evidence>
<reference evidence="2 3" key="1">
    <citation type="journal article" date="2024" name="Nat. Commun.">
        <title>Phylogenomics reveals the evolutionary origins of lichenization in chlorophyte algae.</title>
        <authorList>
            <person name="Puginier C."/>
            <person name="Libourel C."/>
            <person name="Otte J."/>
            <person name="Skaloud P."/>
            <person name="Haon M."/>
            <person name="Grisel S."/>
            <person name="Petersen M."/>
            <person name="Berrin J.G."/>
            <person name="Delaux P.M."/>
            <person name="Dal Grande F."/>
            <person name="Keller J."/>
        </authorList>
    </citation>
    <scope>NUCLEOTIDE SEQUENCE [LARGE SCALE GENOMIC DNA]</scope>
    <source>
        <strain evidence="2 3">SAG 245.80</strain>
    </source>
</reference>
<feature type="region of interest" description="Disordered" evidence="1">
    <location>
        <begin position="101"/>
        <end position="120"/>
    </location>
</feature>
<feature type="region of interest" description="Disordered" evidence="1">
    <location>
        <begin position="50"/>
        <end position="89"/>
    </location>
</feature>
<evidence type="ECO:0000256" key="1">
    <source>
        <dbReference type="SAM" id="MobiDB-lite"/>
    </source>
</evidence>
<accession>A0AAW1QMF8</accession>
<name>A0AAW1QMF8_9CHLO</name>